<keyword evidence="2" id="KW-1185">Reference proteome</keyword>
<dbReference type="AlphaFoldDB" id="A0A9P6NP05"/>
<evidence type="ECO:0000313" key="2">
    <source>
        <dbReference type="Proteomes" id="UP000886653"/>
    </source>
</evidence>
<proteinExistence type="predicted"/>
<evidence type="ECO:0000313" key="1">
    <source>
        <dbReference type="EMBL" id="KAG0149548.1"/>
    </source>
</evidence>
<reference evidence="1" key="1">
    <citation type="submission" date="2013-11" db="EMBL/GenBank/DDBJ databases">
        <title>Genome sequence of the fusiform rust pathogen reveals effectors for host alternation and coevolution with pine.</title>
        <authorList>
            <consortium name="DOE Joint Genome Institute"/>
            <person name="Smith K."/>
            <person name="Pendleton A."/>
            <person name="Kubisiak T."/>
            <person name="Anderson C."/>
            <person name="Salamov A."/>
            <person name="Aerts A."/>
            <person name="Riley R."/>
            <person name="Clum A."/>
            <person name="Lindquist E."/>
            <person name="Ence D."/>
            <person name="Campbell M."/>
            <person name="Kronenberg Z."/>
            <person name="Feau N."/>
            <person name="Dhillon B."/>
            <person name="Hamelin R."/>
            <person name="Burleigh J."/>
            <person name="Smith J."/>
            <person name="Yandell M."/>
            <person name="Nelson C."/>
            <person name="Grigoriev I."/>
            <person name="Davis J."/>
        </authorList>
    </citation>
    <scope>NUCLEOTIDE SEQUENCE</scope>
    <source>
        <strain evidence="1">G11</strain>
    </source>
</reference>
<protein>
    <submittedName>
        <fullName evidence="1">Uncharacterized protein</fullName>
    </submittedName>
</protein>
<accession>A0A9P6NP05</accession>
<sequence>MGWMGERLTPQFSNIYVTSIDLFPSTQIIKRKSNQEIISANTLDKFISFEKKKKKNGLFGLSLIFKYLCFLYEKQVDLKSHKACLQPLPTS</sequence>
<organism evidence="1 2">
    <name type="scientific">Cronartium quercuum f. sp. fusiforme G11</name>
    <dbReference type="NCBI Taxonomy" id="708437"/>
    <lineage>
        <taxon>Eukaryota</taxon>
        <taxon>Fungi</taxon>
        <taxon>Dikarya</taxon>
        <taxon>Basidiomycota</taxon>
        <taxon>Pucciniomycotina</taxon>
        <taxon>Pucciniomycetes</taxon>
        <taxon>Pucciniales</taxon>
        <taxon>Coleosporiaceae</taxon>
        <taxon>Cronartium</taxon>
    </lineage>
</organism>
<dbReference type="Proteomes" id="UP000886653">
    <property type="component" value="Unassembled WGS sequence"/>
</dbReference>
<name>A0A9P6NP05_9BASI</name>
<gene>
    <name evidence="1" type="ORF">CROQUDRAFT_299842</name>
</gene>
<dbReference type="EMBL" id="MU167226">
    <property type="protein sequence ID" value="KAG0149548.1"/>
    <property type="molecule type" value="Genomic_DNA"/>
</dbReference>
<comment type="caution">
    <text evidence="1">The sequence shown here is derived from an EMBL/GenBank/DDBJ whole genome shotgun (WGS) entry which is preliminary data.</text>
</comment>